<dbReference type="AlphaFoldDB" id="A0A6C0BHF6"/>
<name>A0A6C0BHF6_9ZZZZ</name>
<evidence type="ECO:0000313" key="1">
    <source>
        <dbReference type="EMBL" id="QHS91442.1"/>
    </source>
</evidence>
<reference evidence="1" key="1">
    <citation type="journal article" date="2020" name="Nature">
        <title>Giant virus diversity and host interactions through global metagenomics.</title>
        <authorList>
            <person name="Schulz F."/>
            <person name="Roux S."/>
            <person name="Paez-Espino D."/>
            <person name="Jungbluth S."/>
            <person name="Walsh D.A."/>
            <person name="Denef V.J."/>
            <person name="McMahon K.D."/>
            <person name="Konstantinidis K.T."/>
            <person name="Eloe-Fadrosh E.A."/>
            <person name="Kyrpides N.C."/>
            <person name="Woyke T."/>
        </authorList>
    </citation>
    <scope>NUCLEOTIDE SEQUENCE</scope>
    <source>
        <strain evidence="1">GVMAG-M-3300013006-15</strain>
    </source>
</reference>
<organism evidence="1">
    <name type="scientific">viral metagenome</name>
    <dbReference type="NCBI Taxonomy" id="1070528"/>
    <lineage>
        <taxon>unclassified sequences</taxon>
        <taxon>metagenomes</taxon>
        <taxon>organismal metagenomes</taxon>
    </lineage>
</organism>
<protein>
    <submittedName>
        <fullName evidence="1">Uncharacterized protein</fullName>
    </submittedName>
</protein>
<proteinExistence type="predicted"/>
<dbReference type="EMBL" id="MN739162">
    <property type="protein sequence ID" value="QHS91442.1"/>
    <property type="molecule type" value="Genomic_DNA"/>
</dbReference>
<accession>A0A6C0BHF6</accession>
<sequence>MSSVLRYTAQAGPPKFLINISSAYNEIYSINLTTSNVAPLANNPTWWSTIITTNNVSTSGCVILRDMAKTVQIYNSTFKKVQIVSPNGPIGPSGTASNTDFGTGFIEMTWYDGQGNNYLTRSVWANIG</sequence>